<sequence length="93" mass="9437">MRRRSISAGGDLSVSVKGGRLVLLLMCLFLASVALDVGGRGRAAAPLPLDLGARVVHLVKRRVCRGPGRCSAHAAPDASLHAASPAGAAPTEC</sequence>
<accession>A0AAW0UA58</accession>
<name>A0AAW0UA58_SCYPA</name>
<reference evidence="2 3" key="1">
    <citation type="submission" date="2023-03" db="EMBL/GenBank/DDBJ databases">
        <title>High-quality genome of Scylla paramamosain provides insights in environmental adaptation.</title>
        <authorList>
            <person name="Zhang L."/>
        </authorList>
    </citation>
    <scope>NUCLEOTIDE SEQUENCE [LARGE SCALE GENOMIC DNA]</scope>
    <source>
        <strain evidence="2">LZ_2023a</strain>
        <tissue evidence="2">Muscle</tissue>
    </source>
</reference>
<comment type="caution">
    <text evidence="2">The sequence shown here is derived from an EMBL/GenBank/DDBJ whole genome shotgun (WGS) entry which is preliminary data.</text>
</comment>
<organism evidence="2 3">
    <name type="scientific">Scylla paramamosain</name>
    <name type="common">Mud crab</name>
    <dbReference type="NCBI Taxonomy" id="85552"/>
    <lineage>
        <taxon>Eukaryota</taxon>
        <taxon>Metazoa</taxon>
        <taxon>Ecdysozoa</taxon>
        <taxon>Arthropoda</taxon>
        <taxon>Crustacea</taxon>
        <taxon>Multicrustacea</taxon>
        <taxon>Malacostraca</taxon>
        <taxon>Eumalacostraca</taxon>
        <taxon>Eucarida</taxon>
        <taxon>Decapoda</taxon>
        <taxon>Pleocyemata</taxon>
        <taxon>Brachyura</taxon>
        <taxon>Eubrachyura</taxon>
        <taxon>Portunoidea</taxon>
        <taxon>Portunidae</taxon>
        <taxon>Portuninae</taxon>
        <taxon>Scylla</taxon>
    </lineage>
</organism>
<evidence type="ECO:0000256" key="1">
    <source>
        <dbReference type="SAM" id="MobiDB-lite"/>
    </source>
</evidence>
<dbReference type="AlphaFoldDB" id="A0AAW0UA58"/>
<proteinExistence type="predicted"/>
<dbReference type="EMBL" id="JARAKH010000017">
    <property type="protein sequence ID" value="KAK8395826.1"/>
    <property type="molecule type" value="Genomic_DNA"/>
</dbReference>
<protein>
    <submittedName>
        <fullName evidence="2">Uncharacterized protein</fullName>
    </submittedName>
</protein>
<gene>
    <name evidence="2" type="ORF">O3P69_005738</name>
</gene>
<feature type="region of interest" description="Disordered" evidence="1">
    <location>
        <begin position="71"/>
        <end position="93"/>
    </location>
</feature>
<keyword evidence="3" id="KW-1185">Reference proteome</keyword>
<evidence type="ECO:0000313" key="2">
    <source>
        <dbReference type="EMBL" id="KAK8395826.1"/>
    </source>
</evidence>
<dbReference type="Proteomes" id="UP001487740">
    <property type="component" value="Unassembled WGS sequence"/>
</dbReference>
<evidence type="ECO:0000313" key="3">
    <source>
        <dbReference type="Proteomes" id="UP001487740"/>
    </source>
</evidence>